<dbReference type="Gene3D" id="3.40.50.300">
    <property type="entry name" value="P-loop containing nucleotide triphosphate hydrolases"/>
    <property type="match status" value="1"/>
</dbReference>
<keyword evidence="1" id="KW-0067">ATP-binding</keyword>
<dbReference type="RefSeq" id="WP_214419590.1">
    <property type="nucleotide sequence ID" value="NZ_CP075546.1"/>
</dbReference>
<keyword evidence="1" id="KW-0547">Nucleotide-binding</keyword>
<evidence type="ECO:0000313" key="1">
    <source>
        <dbReference type="EMBL" id="QVV88787.1"/>
    </source>
</evidence>
<dbReference type="GO" id="GO:0005524">
    <property type="term" value="F:ATP binding"/>
    <property type="evidence" value="ECO:0007669"/>
    <property type="project" value="UniProtKB-KW"/>
</dbReference>
<name>A0A8E7B1P4_9EURY</name>
<dbReference type="EMBL" id="CP075546">
    <property type="protein sequence ID" value="QVV88787.1"/>
    <property type="molecule type" value="Genomic_DNA"/>
</dbReference>
<evidence type="ECO:0000313" key="2">
    <source>
        <dbReference type="Proteomes" id="UP000680656"/>
    </source>
</evidence>
<keyword evidence="2" id="KW-1185">Reference proteome</keyword>
<dbReference type="AlphaFoldDB" id="A0A8E7B1P4"/>
<proteinExistence type="predicted"/>
<gene>
    <name evidence="1" type="ORF">KHC33_15995</name>
</gene>
<reference evidence="1 2" key="1">
    <citation type="submission" date="2021-05" db="EMBL/GenBank/DDBJ databases">
        <title>A novel Methanospirillum isolate from a pyrite-forming mixed culture.</title>
        <authorList>
            <person name="Bunk B."/>
            <person name="Sproer C."/>
            <person name="Spring S."/>
            <person name="Pester M."/>
        </authorList>
    </citation>
    <scope>NUCLEOTIDE SEQUENCE [LARGE SCALE GENOMIC DNA]</scope>
    <source>
        <strain evidence="1 2">J.3.6.1-F.2.7.3</strain>
    </source>
</reference>
<dbReference type="Proteomes" id="UP000680656">
    <property type="component" value="Chromosome"/>
</dbReference>
<sequence length="536" mass="61420">MRFFNTAGPVNCVKHYCLDPLSRFDLEEILSLIRQEKYFVLHAPRQTGKTSCMLALMKYLNDTGEYLSLYTNIESAQVAREDVTSGIRSVMSSIGIYARDFLGNQFVLDNDNEILQERGAYNALEEVLSQWSSHEQLPIVLIIDEIDALIGDTLISLLRQLRSGYSRRPANFPSSIILCGVRDVRDYRIYSNQEKSIITGDSALNIKAKSLRLGNFSREETISLCLQHTTETGQKFEPNALDKIWENSQGQPWLVNALAYDACFELLETKDRSIPITVEIIEKTKMRLILRHETHLDQLADKLREERVRRILEPMIEGTSVDSSINDDDLSYAIDLGLVTRGSDGLQIANPIYREVIPRQLTAITSYNLEATILRAPFIRPDGRLDTRYLFTAFQQFYRENSGSWLEIAQYREAGPQLLLMAFLQRVVNGGGRIEREYGLGRGRLDLLIIWPVQSDEIQRIVIECKVLDHSLEKTIRDGLSQTYRYADTCSATESHLVIFDRTPEKPWDEKIFCREEVYSGTEVHPVRFPVTVWGL</sequence>
<organism evidence="1 2">
    <name type="scientific">Methanospirillum purgamenti</name>
    <dbReference type="NCBI Taxonomy" id="2834276"/>
    <lineage>
        <taxon>Archaea</taxon>
        <taxon>Methanobacteriati</taxon>
        <taxon>Methanobacteriota</taxon>
        <taxon>Stenosarchaea group</taxon>
        <taxon>Methanomicrobia</taxon>
        <taxon>Methanomicrobiales</taxon>
        <taxon>Methanospirillaceae</taxon>
        <taxon>Methanospirillum</taxon>
    </lineage>
</organism>
<dbReference type="KEGG" id="mrtj:KHC33_15995"/>
<protein>
    <submittedName>
        <fullName evidence="1">ATP-binding protein</fullName>
    </submittedName>
</protein>
<dbReference type="InterPro" id="IPR027417">
    <property type="entry name" value="P-loop_NTPase"/>
</dbReference>
<dbReference type="GeneID" id="65098717"/>
<accession>A0A8E7B1P4</accession>
<dbReference type="PANTHER" id="PTHR34301">
    <property type="entry name" value="DNA-BINDING PROTEIN-RELATED"/>
    <property type="match status" value="1"/>
</dbReference>
<dbReference type="SUPFAM" id="SSF52540">
    <property type="entry name" value="P-loop containing nucleoside triphosphate hydrolases"/>
    <property type="match status" value="1"/>
</dbReference>
<dbReference type="PANTHER" id="PTHR34301:SF8">
    <property type="entry name" value="ATPASE DOMAIN-CONTAINING PROTEIN"/>
    <property type="match status" value="1"/>
</dbReference>